<sequence>MNLRRNNLSGKSRARISENAHLQSRASHKIDALVSFAALLVVVAATATAILFVSCSGSLDATLKTDGSVRAAVRLDVPDALSGRVRQFVGLGSREPLFNTEAVRNQFLGRTSIMLVDASTPSPEVLTSVVWVPNIDALIADTSLVPQGMIQFRKIPAQGSAPAMRELSVSLSRENAPYMLKLFPGVDKRIVESLSPPALEPDPVSAAEYRLNLEQVIIGKKYMAAFDACAVDIVITVPRAIAAAAGGSFSGPIFRAKLPLFDLLTLEKPIVFSVRWPE</sequence>
<evidence type="ECO:0000256" key="1">
    <source>
        <dbReference type="SAM" id="Phobius"/>
    </source>
</evidence>
<keyword evidence="1" id="KW-1133">Transmembrane helix</keyword>
<accession>A0A3P3XIM0</accession>
<organism evidence="2">
    <name type="scientific">uncultured spirochete</name>
    <dbReference type="NCBI Taxonomy" id="156406"/>
    <lineage>
        <taxon>Bacteria</taxon>
        <taxon>Pseudomonadati</taxon>
        <taxon>Spirochaetota</taxon>
        <taxon>Spirochaetia</taxon>
        <taxon>Spirochaetales</taxon>
        <taxon>environmental samples</taxon>
    </lineage>
</organism>
<protein>
    <submittedName>
        <fullName evidence="2">Uncharacterized protein</fullName>
    </submittedName>
</protein>
<name>A0A3P3XIM0_9SPIR</name>
<dbReference type="AlphaFoldDB" id="A0A3P3XIM0"/>
<evidence type="ECO:0000313" key="2">
    <source>
        <dbReference type="EMBL" id="SLM12939.1"/>
    </source>
</evidence>
<dbReference type="EMBL" id="FWDM01000020">
    <property type="protein sequence ID" value="SLM12939.1"/>
    <property type="molecule type" value="Genomic_DNA"/>
</dbReference>
<keyword evidence="1" id="KW-0472">Membrane</keyword>
<keyword evidence="1" id="KW-0812">Transmembrane</keyword>
<proteinExistence type="predicted"/>
<reference evidence="2" key="1">
    <citation type="submission" date="2017-02" db="EMBL/GenBank/DDBJ databases">
        <authorList>
            <person name="Regsiter A."/>
            <person name="William W."/>
        </authorList>
    </citation>
    <scope>NUCLEOTIDE SEQUENCE</scope>
    <source>
        <strain evidence="2">Bib</strain>
    </source>
</reference>
<feature type="transmembrane region" description="Helical" evidence="1">
    <location>
        <begin position="32"/>
        <end position="53"/>
    </location>
</feature>
<gene>
    <name evidence="2" type="ORF">SPIROBIBN47_270017</name>
</gene>